<evidence type="ECO:0000313" key="1">
    <source>
        <dbReference type="EnsemblPlants" id="Bo2g092330.1"/>
    </source>
</evidence>
<accession>A0A0D3AR56</accession>
<protein>
    <submittedName>
        <fullName evidence="1">Uncharacterized protein</fullName>
    </submittedName>
</protein>
<keyword evidence="2" id="KW-1185">Reference proteome</keyword>
<evidence type="ECO:0000313" key="2">
    <source>
        <dbReference type="Proteomes" id="UP000032141"/>
    </source>
</evidence>
<dbReference type="AlphaFoldDB" id="A0A0D3AR56"/>
<sequence>MFETRALSLGQDLGLLSVKVYAVTSRLSFFLLRFLPDSHRFKVRDMFSAYMTCMVRIEHLLRINWKC</sequence>
<reference evidence="1 2" key="1">
    <citation type="journal article" date="2014" name="Genome Biol.">
        <title>Transcriptome and methylome profiling reveals relics of genome dominance in the mesopolyploid Brassica oleracea.</title>
        <authorList>
            <person name="Parkin I.A."/>
            <person name="Koh C."/>
            <person name="Tang H."/>
            <person name="Robinson S.J."/>
            <person name="Kagale S."/>
            <person name="Clarke W.E."/>
            <person name="Town C.D."/>
            <person name="Nixon J."/>
            <person name="Krishnakumar V."/>
            <person name="Bidwell S.L."/>
            <person name="Denoeud F."/>
            <person name="Belcram H."/>
            <person name="Links M.G."/>
            <person name="Just J."/>
            <person name="Clarke C."/>
            <person name="Bender T."/>
            <person name="Huebert T."/>
            <person name="Mason A.S."/>
            <person name="Pires J.C."/>
            <person name="Barker G."/>
            <person name="Moore J."/>
            <person name="Walley P.G."/>
            <person name="Manoli S."/>
            <person name="Batley J."/>
            <person name="Edwards D."/>
            <person name="Nelson M.N."/>
            <person name="Wang X."/>
            <person name="Paterson A.H."/>
            <person name="King G."/>
            <person name="Bancroft I."/>
            <person name="Chalhoub B."/>
            <person name="Sharpe A.G."/>
        </authorList>
    </citation>
    <scope>NUCLEOTIDE SEQUENCE</scope>
    <source>
        <strain evidence="1 2">cv. TO1000</strain>
    </source>
</reference>
<dbReference type="Proteomes" id="UP000032141">
    <property type="component" value="Chromosome C2"/>
</dbReference>
<name>A0A0D3AR56_BRAOL</name>
<organism evidence="1 2">
    <name type="scientific">Brassica oleracea var. oleracea</name>
    <dbReference type="NCBI Taxonomy" id="109376"/>
    <lineage>
        <taxon>Eukaryota</taxon>
        <taxon>Viridiplantae</taxon>
        <taxon>Streptophyta</taxon>
        <taxon>Embryophyta</taxon>
        <taxon>Tracheophyta</taxon>
        <taxon>Spermatophyta</taxon>
        <taxon>Magnoliopsida</taxon>
        <taxon>eudicotyledons</taxon>
        <taxon>Gunneridae</taxon>
        <taxon>Pentapetalae</taxon>
        <taxon>rosids</taxon>
        <taxon>malvids</taxon>
        <taxon>Brassicales</taxon>
        <taxon>Brassicaceae</taxon>
        <taxon>Brassiceae</taxon>
        <taxon>Brassica</taxon>
    </lineage>
</organism>
<dbReference type="EnsemblPlants" id="Bo2g092330.1">
    <property type="protein sequence ID" value="Bo2g092330.1"/>
    <property type="gene ID" value="Bo2g092330"/>
</dbReference>
<proteinExistence type="predicted"/>
<dbReference type="Gramene" id="Bo2g092330.1">
    <property type="protein sequence ID" value="Bo2g092330.1"/>
    <property type="gene ID" value="Bo2g092330"/>
</dbReference>
<reference evidence="1" key="2">
    <citation type="submission" date="2015-03" db="UniProtKB">
        <authorList>
            <consortium name="EnsemblPlants"/>
        </authorList>
    </citation>
    <scope>IDENTIFICATION</scope>
</reference>
<dbReference type="HOGENOM" id="CLU_2815929_0_0_1"/>